<dbReference type="InterPro" id="IPR029063">
    <property type="entry name" value="SAM-dependent_MTases_sf"/>
</dbReference>
<accession>A0A075S5N6</accession>
<dbReference type="KEGG" id="fpw:IA04_03825"/>
<dbReference type="KEGG" id="fpk:IA06_03860"/>
<name>A0A075S5N6_FLAPS</name>
<gene>
    <name evidence="2" type="ORF">H0H26_09195</name>
</gene>
<keyword evidence="2" id="KW-0808">Transferase</keyword>
<dbReference type="EMBL" id="CP059075">
    <property type="protein sequence ID" value="QRE03074.1"/>
    <property type="molecule type" value="Genomic_DNA"/>
</dbReference>
<dbReference type="Proteomes" id="UP000596329">
    <property type="component" value="Chromosome"/>
</dbReference>
<protein>
    <submittedName>
        <fullName evidence="2">Methyltransferase domain-containing protein</fullName>
    </submittedName>
</protein>
<dbReference type="GO" id="GO:0008168">
    <property type="term" value="F:methyltransferase activity"/>
    <property type="evidence" value="ECO:0007669"/>
    <property type="project" value="UniProtKB-KW"/>
</dbReference>
<dbReference type="GO" id="GO:0032259">
    <property type="term" value="P:methylation"/>
    <property type="evidence" value="ECO:0007669"/>
    <property type="project" value="UniProtKB-KW"/>
</dbReference>
<dbReference type="Gene3D" id="3.40.50.150">
    <property type="entry name" value="Vaccinia Virus protein VP39"/>
    <property type="match status" value="1"/>
</dbReference>
<evidence type="ECO:0000256" key="1">
    <source>
        <dbReference type="ARBA" id="ARBA00023115"/>
    </source>
</evidence>
<dbReference type="GeneID" id="66552538"/>
<sequence>MNFKRLLSYLIPIKIEEVKSSINKNLEITWNNGQLVLDSKNTNFSYGSLQKVLHFGLKEVGFERIKSFKNILVLGVAGGSVIKTLIDEIQYEGEITGIEIDPKTIIFANKYFGLDKIKNLQITITDAKKFITGTKETYHLIIIDIFEDDIMPAFLFENEFISNILKILKANSYVVFNTIVNNNADEIRNENFVKLIALKHIKIERIANLEGNNELLILNNLL</sequence>
<dbReference type="AlphaFoldDB" id="A0A075S5N6"/>
<dbReference type="KEGG" id="fpq:IB65_03820"/>
<dbReference type="GO" id="GO:0010487">
    <property type="term" value="F:thermospermine synthase activity"/>
    <property type="evidence" value="ECO:0007669"/>
    <property type="project" value="TreeGrafter"/>
</dbReference>
<dbReference type="OMA" id="MPAFLFE"/>
<reference evidence="2 3" key="1">
    <citation type="submission" date="2020-07" db="EMBL/GenBank/DDBJ databases">
        <title>Genomic characterization of Flavobacterium psychrophilum strains.</title>
        <authorList>
            <person name="Castillo D."/>
            <person name="Jorgensen J."/>
            <person name="Middelboe M."/>
        </authorList>
    </citation>
    <scope>NUCLEOTIDE SEQUENCE [LARGE SCALE GENOMIC DNA]</scope>
    <source>
        <strain evidence="2 3">FPS-R7</strain>
    </source>
</reference>
<dbReference type="SUPFAM" id="SSF53335">
    <property type="entry name" value="S-adenosyl-L-methionine-dependent methyltransferases"/>
    <property type="match status" value="1"/>
</dbReference>
<dbReference type="Pfam" id="PF01564">
    <property type="entry name" value="Spermine_synth"/>
    <property type="match status" value="1"/>
</dbReference>
<evidence type="ECO:0000313" key="2">
    <source>
        <dbReference type="EMBL" id="QRE03074.1"/>
    </source>
</evidence>
<evidence type="ECO:0000313" key="3">
    <source>
        <dbReference type="Proteomes" id="UP000596329"/>
    </source>
</evidence>
<keyword evidence="1" id="KW-0620">Polyamine biosynthesis</keyword>
<proteinExistence type="predicted"/>
<dbReference type="KEGG" id="fpv:IA03_03910"/>
<dbReference type="GO" id="GO:0006596">
    <property type="term" value="P:polyamine biosynthetic process"/>
    <property type="evidence" value="ECO:0007669"/>
    <property type="project" value="UniProtKB-KW"/>
</dbReference>
<dbReference type="PANTHER" id="PTHR43317">
    <property type="entry name" value="THERMOSPERMINE SYNTHASE ACAULIS5"/>
    <property type="match status" value="1"/>
</dbReference>
<dbReference type="RefSeq" id="WP_011962995.1">
    <property type="nucleotide sequence ID" value="NZ_BCNG01000004.1"/>
</dbReference>
<dbReference type="PANTHER" id="PTHR43317:SF1">
    <property type="entry name" value="THERMOSPERMINE SYNTHASE ACAULIS5"/>
    <property type="match status" value="1"/>
</dbReference>
<organism evidence="2 3">
    <name type="scientific">Flavobacterium psychrophilum</name>
    <dbReference type="NCBI Taxonomy" id="96345"/>
    <lineage>
        <taxon>Bacteria</taxon>
        <taxon>Pseudomonadati</taxon>
        <taxon>Bacteroidota</taxon>
        <taxon>Flavobacteriia</taxon>
        <taxon>Flavobacteriales</taxon>
        <taxon>Flavobacteriaceae</taxon>
        <taxon>Flavobacterium</taxon>
    </lineage>
</organism>
<keyword evidence="2" id="KW-0489">Methyltransferase</keyword>